<dbReference type="AlphaFoldDB" id="A0A0A2V417"/>
<evidence type="ECO:0000256" key="1">
    <source>
        <dbReference type="SAM" id="Phobius"/>
    </source>
</evidence>
<reference evidence="2 3" key="1">
    <citation type="submission" date="2012-10" db="EMBL/GenBank/DDBJ databases">
        <title>Genome sequencing and analysis of entomopathogenic fungi Beauveria bassiana D1-5.</title>
        <authorList>
            <person name="Li Q."/>
            <person name="Wang L."/>
            <person name="Zhang Z."/>
            <person name="Wang Q."/>
            <person name="Ren J."/>
            <person name="Wang M."/>
            <person name="Xu W."/>
            <person name="Wang J."/>
            <person name="Lu Y."/>
            <person name="Du Q."/>
            <person name="Sun Z."/>
        </authorList>
    </citation>
    <scope>NUCLEOTIDE SEQUENCE [LARGE SCALE GENOMIC DNA]</scope>
    <source>
        <strain evidence="2 3">D1-5</strain>
    </source>
</reference>
<comment type="caution">
    <text evidence="2">The sequence shown here is derived from an EMBL/GenBank/DDBJ whole genome shotgun (WGS) entry which is preliminary data.</text>
</comment>
<keyword evidence="1" id="KW-1133">Transmembrane helix</keyword>
<keyword evidence="2" id="KW-0496">Mitochondrion</keyword>
<keyword evidence="1" id="KW-0812">Transmembrane</keyword>
<gene>
    <name evidence="2" type="ORF">BBAD15_m00013</name>
</gene>
<accession>A0A0A2V417</accession>
<proteinExistence type="predicted"/>
<organism evidence="2 3">
    <name type="scientific">Beauveria bassiana D1-5</name>
    <dbReference type="NCBI Taxonomy" id="1245745"/>
    <lineage>
        <taxon>Eukaryota</taxon>
        <taxon>Fungi</taxon>
        <taxon>Dikarya</taxon>
        <taxon>Ascomycota</taxon>
        <taxon>Pezizomycotina</taxon>
        <taxon>Sordariomycetes</taxon>
        <taxon>Hypocreomycetidae</taxon>
        <taxon>Hypocreales</taxon>
        <taxon>Cordycipitaceae</taxon>
        <taxon>Beauveria</taxon>
    </lineage>
</organism>
<keyword evidence="1" id="KW-0472">Membrane</keyword>
<dbReference type="EMBL" id="ANFO01001745">
    <property type="protein sequence ID" value="KGQ02193.1"/>
    <property type="molecule type" value="Genomic_DNA"/>
</dbReference>
<geneLocation type="mitochondrion" evidence="2"/>
<protein>
    <submittedName>
        <fullName evidence="2">Uncharacterized protein</fullName>
    </submittedName>
</protein>
<feature type="transmembrane region" description="Helical" evidence="1">
    <location>
        <begin position="12"/>
        <end position="37"/>
    </location>
</feature>
<evidence type="ECO:0000313" key="2">
    <source>
        <dbReference type="EMBL" id="KGQ02193.1"/>
    </source>
</evidence>
<dbReference type="HOGENOM" id="CLU_3159858_0_0_1"/>
<dbReference type="Proteomes" id="UP000030106">
    <property type="component" value="Unassembled WGS sequence"/>
</dbReference>
<sequence length="48" mass="5544">MIYIKIANKIKIIIRHTCLLFTGSVPHINCLLVIVPFQGYLFLSKLRT</sequence>
<evidence type="ECO:0000313" key="3">
    <source>
        <dbReference type="Proteomes" id="UP000030106"/>
    </source>
</evidence>
<name>A0A0A2V417_BEABA</name>